<dbReference type="PANTHER" id="PTHR11403:SF10">
    <property type="entry name" value="CYTOCHROME C OXIDASE"/>
    <property type="match status" value="1"/>
</dbReference>
<dbReference type="PROSITE" id="PS50253">
    <property type="entry name" value="COX3"/>
    <property type="match status" value="1"/>
</dbReference>
<dbReference type="AlphaFoldDB" id="A0A3R9N5Z5"/>
<feature type="transmembrane region" description="Helical" evidence="7">
    <location>
        <begin position="86"/>
        <end position="108"/>
    </location>
</feature>
<comment type="caution">
    <text evidence="9">The sequence shown here is derived from an EMBL/GenBank/DDBJ whole genome shotgun (WGS) entry which is preliminary data.</text>
</comment>
<evidence type="ECO:0000313" key="10">
    <source>
        <dbReference type="Proteomes" id="UP000270620"/>
    </source>
</evidence>
<evidence type="ECO:0000256" key="7">
    <source>
        <dbReference type="SAM" id="Phobius"/>
    </source>
</evidence>
<dbReference type="OrthoDB" id="679789at2"/>
<dbReference type="GO" id="GO:0005886">
    <property type="term" value="C:plasma membrane"/>
    <property type="evidence" value="ECO:0007669"/>
    <property type="project" value="UniProtKB-SubCell"/>
</dbReference>
<dbReference type="InterPro" id="IPR024791">
    <property type="entry name" value="Cyt_c/ubiquinol_Oxase_su3"/>
</dbReference>
<feature type="transmembrane region" description="Helical" evidence="7">
    <location>
        <begin position="128"/>
        <end position="153"/>
    </location>
</feature>
<feature type="transmembrane region" description="Helical" evidence="7">
    <location>
        <begin position="174"/>
        <end position="192"/>
    </location>
</feature>
<keyword evidence="10" id="KW-1185">Reference proteome</keyword>
<evidence type="ECO:0000256" key="5">
    <source>
        <dbReference type="ARBA" id="ARBA00023136"/>
    </source>
</evidence>
<dbReference type="Gene3D" id="1.20.120.80">
    <property type="entry name" value="Cytochrome c oxidase, subunit III, four-helix bundle"/>
    <property type="match status" value="1"/>
</dbReference>
<evidence type="ECO:0000256" key="6">
    <source>
        <dbReference type="RuleBase" id="RU003376"/>
    </source>
</evidence>
<evidence type="ECO:0000256" key="1">
    <source>
        <dbReference type="ARBA" id="ARBA00004141"/>
    </source>
</evidence>
<accession>A0A3R9N5Z5</accession>
<comment type="similarity">
    <text evidence="2 6">Belongs to the cytochrome c oxidase subunit 3 family.</text>
</comment>
<dbReference type="InterPro" id="IPR013833">
    <property type="entry name" value="Cyt_c_oxidase_su3_a-hlx"/>
</dbReference>
<dbReference type="GO" id="GO:0004129">
    <property type="term" value="F:cytochrome-c oxidase activity"/>
    <property type="evidence" value="ECO:0007669"/>
    <property type="project" value="InterPro"/>
</dbReference>
<evidence type="ECO:0000259" key="8">
    <source>
        <dbReference type="PROSITE" id="PS50253"/>
    </source>
</evidence>
<keyword evidence="3 6" id="KW-0812">Transmembrane</keyword>
<evidence type="ECO:0000256" key="4">
    <source>
        <dbReference type="ARBA" id="ARBA00022989"/>
    </source>
</evidence>
<evidence type="ECO:0000256" key="3">
    <source>
        <dbReference type="ARBA" id="ARBA00022692"/>
    </source>
</evidence>
<reference evidence="9 10" key="1">
    <citation type="submission" date="2018-12" db="EMBL/GenBank/DDBJ databases">
        <title>Mangrovimonas spongiae sp. nov., a novel member of the genus Mangrovimonas isolated from marine sponge.</title>
        <authorList>
            <person name="Zhuang L."/>
            <person name="Luo L."/>
        </authorList>
    </citation>
    <scope>NUCLEOTIDE SEQUENCE [LARGE SCALE GENOMIC DNA]</scope>
    <source>
        <strain evidence="9 10">HN-E26</strain>
    </source>
</reference>
<dbReference type="PANTHER" id="PTHR11403">
    <property type="entry name" value="CYTOCHROME C OXIDASE SUBUNIT III"/>
    <property type="match status" value="1"/>
</dbReference>
<sequence>MDLTQGTDQEKNNRAKKMMLWFGIISLTMSFAGLTSAVIVSSSRPDWLNDFSLPQAFITSTILIILSSVTFLLAKRAVKNNKNAQATVLLWITLLLGIVFIWSQLIGFKQIIDLGYTFTGPTSNVTMSFVYIIAFVHILHVVVGLISILVVIYNHYKQKYSPSNLLGVELSATYWHFVDFLWLFLFLFLNYIS</sequence>
<keyword evidence="5 7" id="KW-0472">Membrane</keyword>
<gene>
    <name evidence="9" type="ORF">EJA19_07890</name>
</gene>
<dbReference type="Pfam" id="PF00510">
    <property type="entry name" value="COX3"/>
    <property type="match status" value="1"/>
</dbReference>
<keyword evidence="4 7" id="KW-1133">Transmembrane helix</keyword>
<dbReference type="RefSeq" id="WP_125467818.1">
    <property type="nucleotide sequence ID" value="NZ_RWBG01000003.1"/>
</dbReference>
<name>A0A3R9N5Z5_9FLAO</name>
<evidence type="ECO:0000313" key="9">
    <source>
        <dbReference type="EMBL" id="RSK39794.1"/>
    </source>
</evidence>
<protein>
    <submittedName>
        <fullName evidence="9">Heme-copper oxidase subunit III</fullName>
    </submittedName>
</protein>
<organism evidence="9 10">
    <name type="scientific">Mangrovimonas spongiae</name>
    <dbReference type="NCBI Taxonomy" id="2494697"/>
    <lineage>
        <taxon>Bacteria</taxon>
        <taxon>Pseudomonadati</taxon>
        <taxon>Bacteroidota</taxon>
        <taxon>Flavobacteriia</taxon>
        <taxon>Flavobacteriales</taxon>
        <taxon>Flavobacteriaceae</taxon>
        <taxon>Mangrovimonas</taxon>
    </lineage>
</organism>
<comment type="subcellular location">
    <subcellularLocation>
        <location evidence="6">Cell membrane</location>
        <topology evidence="6">Multi-pass membrane protein</topology>
    </subcellularLocation>
    <subcellularLocation>
        <location evidence="1">Membrane</location>
        <topology evidence="1">Multi-pass membrane protein</topology>
    </subcellularLocation>
</comment>
<dbReference type="SUPFAM" id="SSF81452">
    <property type="entry name" value="Cytochrome c oxidase subunit III-like"/>
    <property type="match status" value="1"/>
</dbReference>
<dbReference type="InterPro" id="IPR035973">
    <property type="entry name" value="Cyt_c_oxidase_su3-like_sf"/>
</dbReference>
<feature type="domain" description="Heme-copper oxidase subunit III family profile" evidence="8">
    <location>
        <begin position="1"/>
        <end position="193"/>
    </location>
</feature>
<proteinExistence type="inferred from homology"/>
<dbReference type="Proteomes" id="UP000270620">
    <property type="component" value="Unassembled WGS sequence"/>
</dbReference>
<dbReference type="InterPro" id="IPR000298">
    <property type="entry name" value="Cyt_c_oxidase-like_su3"/>
</dbReference>
<evidence type="ECO:0000256" key="2">
    <source>
        <dbReference type="ARBA" id="ARBA00010581"/>
    </source>
</evidence>
<dbReference type="GO" id="GO:0019646">
    <property type="term" value="P:aerobic electron transport chain"/>
    <property type="evidence" value="ECO:0007669"/>
    <property type="project" value="InterPro"/>
</dbReference>
<feature type="transmembrane region" description="Helical" evidence="7">
    <location>
        <begin position="53"/>
        <end position="74"/>
    </location>
</feature>
<feature type="transmembrane region" description="Helical" evidence="7">
    <location>
        <begin position="20"/>
        <end position="41"/>
    </location>
</feature>
<dbReference type="EMBL" id="RWBG01000003">
    <property type="protein sequence ID" value="RSK39794.1"/>
    <property type="molecule type" value="Genomic_DNA"/>
</dbReference>